<proteinExistence type="predicted"/>
<organism evidence="1 2">
    <name type="scientific">Suttonella ornithocola</name>
    <dbReference type="NCBI Taxonomy" id="279832"/>
    <lineage>
        <taxon>Bacteria</taxon>
        <taxon>Pseudomonadati</taxon>
        <taxon>Pseudomonadota</taxon>
        <taxon>Gammaproteobacteria</taxon>
        <taxon>Cardiobacteriales</taxon>
        <taxon>Cardiobacteriaceae</taxon>
        <taxon>Suttonella</taxon>
    </lineage>
</organism>
<sequence>MDFYIKSHQVFSYADRPADLHIAANFDAQFYLPAGVMLTSLFENNRNIVTEVHLFTDSVDQADLERVKATAKHYQRTIHLYFLNMAPFQGFHIHHHHYS</sequence>
<dbReference type="AlphaFoldDB" id="A0A380MQX3"/>
<name>A0A380MQX3_9GAMM</name>
<dbReference type="Gene3D" id="3.90.550.10">
    <property type="entry name" value="Spore Coat Polysaccharide Biosynthesis Protein SpsA, Chain A"/>
    <property type="match status" value="1"/>
</dbReference>
<dbReference type="OrthoDB" id="9798746at2"/>
<dbReference type="InterPro" id="IPR029044">
    <property type="entry name" value="Nucleotide-diphossugar_trans"/>
</dbReference>
<keyword evidence="1" id="KW-0808">Transferase</keyword>
<dbReference type="Pfam" id="PF01501">
    <property type="entry name" value="Glyco_transf_8"/>
    <property type="match status" value="1"/>
</dbReference>
<dbReference type="InterPro" id="IPR002495">
    <property type="entry name" value="Glyco_trans_8"/>
</dbReference>
<accession>A0A380MQX3</accession>
<evidence type="ECO:0000313" key="2">
    <source>
        <dbReference type="Proteomes" id="UP000254601"/>
    </source>
</evidence>
<gene>
    <name evidence="1" type="ORF">NCTC13337_01036</name>
</gene>
<dbReference type="EMBL" id="UHIC01000001">
    <property type="protein sequence ID" value="SUO95000.1"/>
    <property type="molecule type" value="Genomic_DNA"/>
</dbReference>
<reference evidence="1 2" key="1">
    <citation type="submission" date="2018-06" db="EMBL/GenBank/DDBJ databases">
        <authorList>
            <consortium name="Pathogen Informatics"/>
            <person name="Doyle S."/>
        </authorList>
    </citation>
    <scope>NUCLEOTIDE SEQUENCE [LARGE SCALE GENOMIC DNA]</scope>
    <source>
        <strain evidence="1 2">NCTC13337</strain>
    </source>
</reference>
<evidence type="ECO:0000313" key="1">
    <source>
        <dbReference type="EMBL" id="SUO95000.1"/>
    </source>
</evidence>
<dbReference type="GO" id="GO:0016757">
    <property type="term" value="F:glycosyltransferase activity"/>
    <property type="evidence" value="ECO:0007669"/>
    <property type="project" value="UniProtKB-KW"/>
</dbReference>
<dbReference type="Proteomes" id="UP000254601">
    <property type="component" value="Unassembled WGS sequence"/>
</dbReference>
<keyword evidence="2" id="KW-1185">Reference proteome</keyword>
<protein>
    <submittedName>
        <fullName evidence="1">Lipopolysaccharide 1,3-galactosyltransferase</fullName>
    </submittedName>
</protein>
<dbReference type="SUPFAM" id="SSF53448">
    <property type="entry name" value="Nucleotide-diphospho-sugar transferases"/>
    <property type="match status" value="1"/>
</dbReference>
<keyword evidence="1" id="KW-0328">Glycosyltransferase</keyword>